<keyword evidence="2" id="KW-1185">Reference proteome</keyword>
<comment type="caution">
    <text evidence="1">The sequence shown here is derived from an EMBL/GenBank/DDBJ whole genome shotgun (WGS) entry which is preliminary data.</text>
</comment>
<reference evidence="1 2" key="1">
    <citation type="submission" date="2021-06" db="EMBL/GenBank/DDBJ databases">
        <title>Differences between aerobic and microaerobic xylene degrading microbial communities.</title>
        <authorList>
            <person name="Banerjee S."/>
            <person name="Tancsics A."/>
        </authorList>
    </citation>
    <scope>NUCLEOTIDE SEQUENCE [LARGE SCALE GENOMIC DNA]</scope>
    <source>
        <strain evidence="1 2">MAP12</strain>
    </source>
</reference>
<evidence type="ECO:0000313" key="2">
    <source>
        <dbReference type="Proteomes" id="UP000813068"/>
    </source>
</evidence>
<proteinExistence type="predicted"/>
<evidence type="ECO:0000313" key="1">
    <source>
        <dbReference type="EMBL" id="MBV2133736.1"/>
    </source>
</evidence>
<dbReference type="RefSeq" id="WP_217682189.1">
    <property type="nucleotide sequence ID" value="NZ_JAHRGL010000039.1"/>
</dbReference>
<dbReference type="EMBL" id="JAHRGL010000039">
    <property type="protein sequence ID" value="MBV2133736.1"/>
    <property type="molecule type" value="Genomic_DNA"/>
</dbReference>
<organism evidence="1 2">
    <name type="scientific">Geopseudomonas aromaticivorans</name>
    <dbReference type="NCBI Taxonomy" id="2849492"/>
    <lineage>
        <taxon>Bacteria</taxon>
        <taxon>Pseudomonadati</taxon>
        <taxon>Pseudomonadota</taxon>
        <taxon>Gammaproteobacteria</taxon>
        <taxon>Pseudomonadales</taxon>
        <taxon>Pseudomonadaceae</taxon>
        <taxon>Geopseudomonas</taxon>
    </lineage>
</organism>
<gene>
    <name evidence="1" type="ORF">KRX52_13210</name>
</gene>
<sequence>MEFFVSYPLHELHSGPIEHTEEEVEVCSLNGVYLDYGLAIAVDAGQVGSLDFLPGGRPWRIRIGNDHSNLSMWSPTQNIELAQRLISSQLSDVVAAEAGNFLEPLRSIVISKLGNRINIPVRKNA</sequence>
<protein>
    <submittedName>
        <fullName evidence="1">Uncharacterized protein</fullName>
    </submittedName>
</protein>
<dbReference type="Proteomes" id="UP000813068">
    <property type="component" value="Unassembled WGS sequence"/>
</dbReference>
<accession>A0ABS6MZG1</accession>
<name>A0ABS6MZG1_9GAMM</name>